<gene>
    <name evidence="2" type="ORF">EDD62_1618</name>
</gene>
<comment type="caution">
    <text evidence="2">The sequence shown here is derived from an EMBL/GenBank/DDBJ whole genome shotgun (WGS) entry which is preliminary data.</text>
</comment>
<organism evidence="2 3">
    <name type="scientific">Abyssicoccus albus</name>
    <dbReference type="NCBI Taxonomy" id="1817405"/>
    <lineage>
        <taxon>Bacteria</taxon>
        <taxon>Bacillati</taxon>
        <taxon>Bacillota</taxon>
        <taxon>Bacilli</taxon>
        <taxon>Bacillales</taxon>
        <taxon>Abyssicoccaceae</taxon>
    </lineage>
</organism>
<name>A0A3N5BYF3_9BACL</name>
<feature type="compositionally biased region" description="Basic and acidic residues" evidence="1">
    <location>
        <begin position="51"/>
        <end position="84"/>
    </location>
</feature>
<keyword evidence="3" id="KW-1185">Reference proteome</keyword>
<protein>
    <recommendedName>
        <fullName evidence="4">YwdI family protein</fullName>
    </recommendedName>
</protein>
<proteinExistence type="predicted"/>
<reference evidence="2 3" key="1">
    <citation type="submission" date="2018-11" db="EMBL/GenBank/DDBJ databases">
        <title>Genomic Encyclopedia of Type Strains, Phase IV (KMG-IV): sequencing the most valuable type-strain genomes for metagenomic binning, comparative biology and taxonomic classification.</title>
        <authorList>
            <person name="Goeker M."/>
        </authorList>
    </citation>
    <scope>NUCLEOTIDE SEQUENCE [LARGE SCALE GENOMIC DNA]</scope>
    <source>
        <strain evidence="2 3">DSM 29158</strain>
    </source>
</reference>
<evidence type="ECO:0000313" key="2">
    <source>
        <dbReference type="EMBL" id="RPF54838.1"/>
    </source>
</evidence>
<dbReference type="InterPro" id="IPR035218">
    <property type="entry name" value="DUF5327"/>
</dbReference>
<feature type="compositionally biased region" description="Gly residues" evidence="1">
    <location>
        <begin position="116"/>
        <end position="125"/>
    </location>
</feature>
<dbReference type="AlphaFoldDB" id="A0A3N5BYF3"/>
<evidence type="ECO:0008006" key="4">
    <source>
        <dbReference type="Google" id="ProtNLM"/>
    </source>
</evidence>
<evidence type="ECO:0000256" key="1">
    <source>
        <dbReference type="SAM" id="MobiDB-lite"/>
    </source>
</evidence>
<evidence type="ECO:0000313" key="3">
    <source>
        <dbReference type="Proteomes" id="UP000277108"/>
    </source>
</evidence>
<dbReference type="OrthoDB" id="2418541at2"/>
<sequence>MDKEQLLFKIEHELNKAYEASTNEEFKKYMYAIHILSDLDNGLNESFKSATKHDKIKSDLSSKQLTHNEHNQQEQILSKEETLKRMGASMNTTSQPSSHSNVTSSMDNIMQTEDGVGNGGSLFDF</sequence>
<dbReference type="Pfam" id="PF17261">
    <property type="entry name" value="DUF5327"/>
    <property type="match status" value="1"/>
</dbReference>
<feature type="compositionally biased region" description="Polar residues" evidence="1">
    <location>
        <begin position="89"/>
        <end position="111"/>
    </location>
</feature>
<accession>A0A3N5BYF3</accession>
<dbReference type="EMBL" id="RKRK01000005">
    <property type="protein sequence ID" value="RPF54838.1"/>
    <property type="molecule type" value="Genomic_DNA"/>
</dbReference>
<feature type="region of interest" description="Disordered" evidence="1">
    <location>
        <begin position="51"/>
        <end position="125"/>
    </location>
</feature>
<dbReference type="Proteomes" id="UP000277108">
    <property type="component" value="Unassembled WGS sequence"/>
</dbReference>
<dbReference type="RefSeq" id="WP_123808469.1">
    <property type="nucleotide sequence ID" value="NZ_RKRK01000005.1"/>
</dbReference>